<dbReference type="RefSeq" id="WP_098489367.1">
    <property type="nucleotide sequence ID" value="NZ_NUWN01000006.1"/>
</dbReference>
<proteinExistence type="predicted"/>
<dbReference type="AlphaFoldDB" id="A0A2B0MYX4"/>
<organism evidence="1 2">
    <name type="scientific">Bacillus cereus</name>
    <dbReference type="NCBI Taxonomy" id="1396"/>
    <lineage>
        <taxon>Bacteria</taxon>
        <taxon>Bacillati</taxon>
        <taxon>Bacillota</taxon>
        <taxon>Bacilli</taxon>
        <taxon>Bacillales</taxon>
        <taxon>Bacillaceae</taxon>
        <taxon>Bacillus</taxon>
        <taxon>Bacillus cereus group</taxon>
    </lineage>
</organism>
<dbReference type="EMBL" id="NUWN01000006">
    <property type="protein sequence ID" value="PFK47343.1"/>
    <property type="molecule type" value="Genomic_DNA"/>
</dbReference>
<protein>
    <recommendedName>
        <fullName evidence="3">DUF3131 domain-containing protein</fullName>
    </recommendedName>
</protein>
<gene>
    <name evidence="1" type="ORF">COI93_01525</name>
</gene>
<dbReference type="Proteomes" id="UP000242656">
    <property type="component" value="Unassembled WGS sequence"/>
</dbReference>
<evidence type="ECO:0000313" key="1">
    <source>
        <dbReference type="EMBL" id="PFK47343.1"/>
    </source>
</evidence>
<evidence type="ECO:0000313" key="2">
    <source>
        <dbReference type="Proteomes" id="UP000242656"/>
    </source>
</evidence>
<comment type="caution">
    <text evidence="1">The sequence shown here is derived from an EMBL/GenBank/DDBJ whole genome shotgun (WGS) entry which is preliminary data.</text>
</comment>
<name>A0A2B0MYX4_BACCE</name>
<accession>A0A2B0MYX4</accession>
<reference evidence="1 2" key="1">
    <citation type="submission" date="2017-09" db="EMBL/GenBank/DDBJ databases">
        <title>Large-scale bioinformatics analysis of Bacillus genomes uncovers conserved roles of natural products in bacterial physiology.</title>
        <authorList>
            <consortium name="Agbiome Team Llc"/>
            <person name="Bleich R.M."/>
            <person name="Grubbs K.J."/>
            <person name="Santa Maria K.C."/>
            <person name="Allen S.E."/>
            <person name="Farag S."/>
            <person name="Shank E.A."/>
            <person name="Bowers A."/>
        </authorList>
    </citation>
    <scope>NUCLEOTIDE SEQUENCE [LARGE SCALE GENOMIC DNA]</scope>
    <source>
        <strain evidence="1 2">AFS083043</strain>
    </source>
</reference>
<sequence length="388" mass="43925">MNNIIPPFPFPPFLVNQALSESIIAIIPPYYKDTSSSIVKRAKSLYFLTLCCFYNPEFKTSLNITVKARTLQHIRSLISSGKEPNANGGLDGRTHNIIAQTFLLAKHIPSIWNELSAAEITKINLLMKAFTIAGHWSYDDNNNFYTGLDQKGNFRKTYNPNYRNGYVNVMIASSYYFGEATVNQLLRTFDYTLYMNTFQQYGFTNIYNTWINTPKQLMEQGGYDSWGGTGAGIKHSFSYQGISLSNSIAIFHTLSQFTYSEVVTNTGANHKAYLLKGSSPMLGKTGMLKEFNSTDATGPRSDAFYCYESWMNTLPTLINLKLLGHWDANQQNQLIENLIKIGTEDLLYKLQQGYMSYSNGKSHLSNTLEADVEGYIYDRGIWDALLKQ</sequence>
<evidence type="ECO:0008006" key="3">
    <source>
        <dbReference type="Google" id="ProtNLM"/>
    </source>
</evidence>